<feature type="transmembrane region" description="Helical" evidence="14">
    <location>
        <begin position="145"/>
        <end position="165"/>
    </location>
</feature>
<dbReference type="EC" id="2.5.1.141" evidence="3 14"/>
<dbReference type="GO" id="GO:0008495">
    <property type="term" value="F:protoheme IX farnesyltransferase activity"/>
    <property type="evidence" value="ECO:0007669"/>
    <property type="project" value="UniProtKB-UniRule"/>
</dbReference>
<dbReference type="AlphaFoldDB" id="A0A371X4Y3"/>
<accession>A0A371X4Y3</accession>
<comment type="subcellular location">
    <subcellularLocation>
        <location evidence="1 14">Cell membrane</location>
        <topology evidence="1 14">Multi-pass membrane protein</topology>
    </subcellularLocation>
</comment>
<dbReference type="Proteomes" id="UP000264310">
    <property type="component" value="Unassembled WGS sequence"/>
</dbReference>
<feature type="transmembrane region" description="Helical" evidence="14">
    <location>
        <begin position="273"/>
        <end position="290"/>
    </location>
</feature>
<feature type="transmembrane region" description="Helical" evidence="14">
    <location>
        <begin position="224"/>
        <end position="247"/>
    </location>
</feature>
<dbReference type="NCBIfam" id="NF003349">
    <property type="entry name" value="PRK04375.1-2"/>
    <property type="match status" value="1"/>
</dbReference>
<keyword evidence="17" id="KW-1185">Reference proteome</keyword>
<feature type="transmembrane region" description="Helical" evidence="14">
    <location>
        <begin position="171"/>
        <end position="188"/>
    </location>
</feature>
<evidence type="ECO:0000256" key="9">
    <source>
        <dbReference type="ARBA" id="ARBA00023136"/>
    </source>
</evidence>
<feature type="region of interest" description="Disordered" evidence="15">
    <location>
        <begin position="1"/>
        <end position="51"/>
    </location>
</feature>
<evidence type="ECO:0000256" key="13">
    <source>
        <dbReference type="ARBA" id="ARBA00047690"/>
    </source>
</evidence>
<dbReference type="EMBL" id="QURL01000003">
    <property type="protein sequence ID" value="RFC64296.1"/>
    <property type="molecule type" value="Genomic_DNA"/>
</dbReference>
<evidence type="ECO:0000256" key="10">
    <source>
        <dbReference type="ARBA" id="ARBA00030253"/>
    </source>
</evidence>
<evidence type="ECO:0000256" key="7">
    <source>
        <dbReference type="ARBA" id="ARBA00022989"/>
    </source>
</evidence>
<comment type="miscellaneous">
    <text evidence="14">Carbon 2 of the heme B porphyrin ring is defined according to the Fischer nomenclature.</text>
</comment>
<feature type="compositionally biased region" description="Low complexity" evidence="15">
    <location>
        <begin position="1"/>
        <end position="14"/>
    </location>
</feature>
<dbReference type="PANTHER" id="PTHR43448:SF7">
    <property type="entry name" value="4-HYDROXYBENZOATE SOLANESYLTRANSFERASE"/>
    <property type="match status" value="1"/>
</dbReference>
<evidence type="ECO:0000256" key="11">
    <source>
        <dbReference type="ARBA" id="ARBA00040810"/>
    </source>
</evidence>
<comment type="pathway">
    <text evidence="2 14">Porphyrin-containing compound metabolism; heme O biosynthesis; heme O from protoheme: step 1/1.</text>
</comment>
<keyword evidence="6 14" id="KW-0812">Transmembrane</keyword>
<feature type="transmembrane region" description="Helical" evidence="14">
    <location>
        <begin position="104"/>
        <end position="124"/>
    </location>
</feature>
<dbReference type="InterPro" id="IPR000537">
    <property type="entry name" value="UbiA_prenyltransferase"/>
</dbReference>
<dbReference type="InterPro" id="IPR030470">
    <property type="entry name" value="UbiA_prenylTrfase_CS"/>
</dbReference>
<dbReference type="InterPro" id="IPR006369">
    <property type="entry name" value="Protohaem_IX_farnesylTrfase"/>
</dbReference>
<feature type="transmembrane region" description="Helical" evidence="14">
    <location>
        <begin position="336"/>
        <end position="359"/>
    </location>
</feature>
<evidence type="ECO:0000256" key="6">
    <source>
        <dbReference type="ARBA" id="ARBA00022692"/>
    </source>
</evidence>
<dbReference type="CDD" id="cd13957">
    <property type="entry name" value="PT_UbiA_Cox10"/>
    <property type="match status" value="1"/>
</dbReference>
<evidence type="ECO:0000256" key="2">
    <source>
        <dbReference type="ARBA" id="ARBA00004919"/>
    </source>
</evidence>
<evidence type="ECO:0000256" key="5">
    <source>
        <dbReference type="ARBA" id="ARBA00022679"/>
    </source>
</evidence>
<keyword evidence="4 14" id="KW-1003">Cell membrane</keyword>
<evidence type="ECO:0000256" key="12">
    <source>
        <dbReference type="ARBA" id="ARBA00042475"/>
    </source>
</evidence>
<dbReference type="OrthoDB" id="9814417at2"/>
<reference evidence="16 17" key="1">
    <citation type="submission" date="2018-08" db="EMBL/GenBank/DDBJ databases">
        <title>Fulvimarina sp. 85, whole genome shotgun sequence.</title>
        <authorList>
            <person name="Tuo L."/>
        </authorList>
    </citation>
    <scope>NUCLEOTIDE SEQUENCE [LARGE SCALE GENOMIC DNA]</scope>
    <source>
        <strain evidence="16 17">85</strain>
    </source>
</reference>
<dbReference type="Pfam" id="PF01040">
    <property type="entry name" value="UbiA"/>
    <property type="match status" value="1"/>
</dbReference>
<evidence type="ECO:0000256" key="1">
    <source>
        <dbReference type="ARBA" id="ARBA00004651"/>
    </source>
</evidence>
<sequence>MIPASPRPIASARAGSRDARIARAPSPGREPHDAGATSPLPRTSGFPPLSTIETSTLSPAPAISMAEPKDFFALLKPRVMQLVVLTAVCGMALAPGSINPFLAIISIVAIAVGAGASGALNMWYDADIDQNMERTRTRPIPSGRVEPDAALGFGILLSILSVMTLGLVSNWFAAGFLAFTIFFYVVVYSMGLKRSTPQNIVIGGAAGAFPPMIGWAAVTGSVSIESFVLFAIIFLWTPPHFWALALFKMKEYGKVGVPMLPNVAGEASTRRQIFAYSLVLVPVAILPFVMGFAGPVYGAVSIVLGALFLKHAYGVLKMADGDERMIPAKKLFGFSILYLFGLFVTLLAETTVTGLIGAVA</sequence>
<dbReference type="HAMAP" id="MF_00154">
    <property type="entry name" value="CyoE_CtaB"/>
    <property type="match status" value="1"/>
</dbReference>
<protein>
    <recommendedName>
        <fullName evidence="11 14">Protoheme IX farnesyltransferase</fullName>
        <ecNumber evidence="3 14">2.5.1.141</ecNumber>
    </recommendedName>
    <alternativeName>
        <fullName evidence="12 14">Heme B farnesyltransferase</fullName>
    </alternativeName>
    <alternativeName>
        <fullName evidence="10 14">Heme O synthase</fullName>
    </alternativeName>
</protein>
<keyword evidence="7 14" id="KW-1133">Transmembrane helix</keyword>
<feature type="transmembrane region" description="Helical" evidence="14">
    <location>
        <begin position="79"/>
        <end position="98"/>
    </location>
</feature>
<evidence type="ECO:0000313" key="16">
    <source>
        <dbReference type="EMBL" id="RFC64296.1"/>
    </source>
</evidence>
<proteinExistence type="inferred from homology"/>
<keyword evidence="8 14" id="KW-0350">Heme biosynthesis</keyword>
<evidence type="ECO:0000313" key="17">
    <source>
        <dbReference type="Proteomes" id="UP000264310"/>
    </source>
</evidence>
<dbReference type="UniPathway" id="UPA00834">
    <property type="reaction ID" value="UER00712"/>
</dbReference>
<evidence type="ECO:0000256" key="14">
    <source>
        <dbReference type="HAMAP-Rule" id="MF_00154"/>
    </source>
</evidence>
<comment type="catalytic activity">
    <reaction evidence="13 14">
        <text>heme b + (2E,6E)-farnesyl diphosphate + H2O = Fe(II)-heme o + diphosphate</text>
        <dbReference type="Rhea" id="RHEA:28070"/>
        <dbReference type="ChEBI" id="CHEBI:15377"/>
        <dbReference type="ChEBI" id="CHEBI:33019"/>
        <dbReference type="ChEBI" id="CHEBI:60344"/>
        <dbReference type="ChEBI" id="CHEBI:60530"/>
        <dbReference type="ChEBI" id="CHEBI:175763"/>
        <dbReference type="EC" id="2.5.1.141"/>
    </reaction>
</comment>
<organism evidence="16 17">
    <name type="scientific">Fulvimarina endophytica</name>
    <dbReference type="NCBI Taxonomy" id="2293836"/>
    <lineage>
        <taxon>Bacteria</taxon>
        <taxon>Pseudomonadati</taxon>
        <taxon>Pseudomonadota</taxon>
        <taxon>Alphaproteobacteria</taxon>
        <taxon>Hyphomicrobiales</taxon>
        <taxon>Aurantimonadaceae</taxon>
        <taxon>Fulvimarina</taxon>
    </lineage>
</organism>
<comment type="caution">
    <text evidence="16">The sequence shown here is derived from an EMBL/GenBank/DDBJ whole genome shotgun (WGS) entry which is preliminary data.</text>
</comment>
<dbReference type="FunFam" id="1.10.357.140:FF:000001">
    <property type="entry name" value="Protoheme IX farnesyltransferase"/>
    <property type="match status" value="1"/>
</dbReference>
<dbReference type="NCBIfam" id="TIGR01473">
    <property type="entry name" value="cyoE_ctaB"/>
    <property type="match status" value="1"/>
</dbReference>
<dbReference type="PROSITE" id="PS00943">
    <property type="entry name" value="UBIA"/>
    <property type="match status" value="1"/>
</dbReference>
<dbReference type="GO" id="GO:0048034">
    <property type="term" value="P:heme O biosynthetic process"/>
    <property type="evidence" value="ECO:0007669"/>
    <property type="project" value="UniProtKB-UniRule"/>
</dbReference>
<comment type="similarity">
    <text evidence="14">Belongs to the UbiA prenyltransferase family. Protoheme IX farnesyltransferase subfamily.</text>
</comment>
<evidence type="ECO:0000256" key="3">
    <source>
        <dbReference type="ARBA" id="ARBA00012292"/>
    </source>
</evidence>
<comment type="function">
    <text evidence="14">Converts heme B (protoheme IX) to heme O by substitution of the vinyl group on carbon 2 of heme B porphyrin ring with a hydroxyethyl farnesyl side group.</text>
</comment>
<evidence type="ECO:0000256" key="15">
    <source>
        <dbReference type="SAM" id="MobiDB-lite"/>
    </source>
</evidence>
<evidence type="ECO:0000256" key="8">
    <source>
        <dbReference type="ARBA" id="ARBA00023133"/>
    </source>
</evidence>
<keyword evidence="9 14" id="KW-0472">Membrane</keyword>
<name>A0A371X4Y3_9HYPH</name>
<dbReference type="PANTHER" id="PTHR43448">
    <property type="entry name" value="PROTOHEME IX FARNESYLTRANSFERASE, MITOCHONDRIAL"/>
    <property type="match status" value="1"/>
</dbReference>
<dbReference type="Gene3D" id="1.10.357.140">
    <property type="entry name" value="UbiA prenyltransferase"/>
    <property type="match status" value="1"/>
</dbReference>
<evidence type="ECO:0000256" key="4">
    <source>
        <dbReference type="ARBA" id="ARBA00022475"/>
    </source>
</evidence>
<feature type="transmembrane region" description="Helical" evidence="14">
    <location>
        <begin position="200"/>
        <end position="218"/>
    </location>
</feature>
<dbReference type="GO" id="GO:0005886">
    <property type="term" value="C:plasma membrane"/>
    <property type="evidence" value="ECO:0007669"/>
    <property type="project" value="UniProtKB-SubCell"/>
</dbReference>
<keyword evidence="5 14" id="KW-0808">Transferase</keyword>
<feature type="transmembrane region" description="Helical" evidence="14">
    <location>
        <begin position="296"/>
        <end position="316"/>
    </location>
</feature>
<dbReference type="InterPro" id="IPR044878">
    <property type="entry name" value="UbiA_sf"/>
</dbReference>
<gene>
    <name evidence="14" type="primary">ctaB</name>
    <name evidence="16" type="ORF">DYI37_08145</name>
</gene>